<protein>
    <submittedName>
        <fullName evidence="2">Uncharacterized protein</fullName>
    </submittedName>
</protein>
<reference evidence="2 3" key="1">
    <citation type="journal article" date="2016" name="Genome Biol. Evol.">
        <title>Gene Family Evolution Reflects Adaptation to Soil Environmental Stressors in the Genome of the Collembolan Orchesella cincta.</title>
        <authorList>
            <person name="Faddeeva-Vakhrusheva A."/>
            <person name="Derks M.F."/>
            <person name="Anvar S.Y."/>
            <person name="Agamennone V."/>
            <person name="Suring W."/>
            <person name="Smit S."/>
            <person name="van Straalen N.M."/>
            <person name="Roelofs D."/>
        </authorList>
    </citation>
    <scope>NUCLEOTIDE SEQUENCE [LARGE SCALE GENOMIC DNA]</scope>
    <source>
        <tissue evidence="2">Mixed pool</tissue>
    </source>
</reference>
<accession>A0A1D2MP85</accession>
<sequence>MKTYHPIFNHLLVMSILITSSFARSYPPKCLSQGPTGSKLLLYGRPPRCFQAGLQGPCSVDEILLPRSETLSIGVCREVATTTTEALSEVPIKCGMDVEYYDLDEQDTDSQLTKTFQPNRCQNKFEIYSTILKRCIPNRTAKLSLGVLG</sequence>
<dbReference type="EMBL" id="LJIJ01000744">
    <property type="protein sequence ID" value="ODM94823.1"/>
    <property type="molecule type" value="Genomic_DNA"/>
</dbReference>
<evidence type="ECO:0000256" key="1">
    <source>
        <dbReference type="SAM" id="SignalP"/>
    </source>
</evidence>
<keyword evidence="1" id="KW-0732">Signal</keyword>
<name>A0A1D2MP85_ORCCI</name>
<evidence type="ECO:0000313" key="2">
    <source>
        <dbReference type="EMBL" id="ODM94823.1"/>
    </source>
</evidence>
<dbReference type="AlphaFoldDB" id="A0A1D2MP85"/>
<keyword evidence="3" id="KW-1185">Reference proteome</keyword>
<gene>
    <name evidence="2" type="ORF">Ocin01_11856</name>
</gene>
<feature type="signal peptide" evidence="1">
    <location>
        <begin position="1"/>
        <end position="23"/>
    </location>
</feature>
<proteinExistence type="predicted"/>
<organism evidence="2 3">
    <name type="scientific">Orchesella cincta</name>
    <name type="common">Springtail</name>
    <name type="synonym">Podura cincta</name>
    <dbReference type="NCBI Taxonomy" id="48709"/>
    <lineage>
        <taxon>Eukaryota</taxon>
        <taxon>Metazoa</taxon>
        <taxon>Ecdysozoa</taxon>
        <taxon>Arthropoda</taxon>
        <taxon>Hexapoda</taxon>
        <taxon>Collembola</taxon>
        <taxon>Entomobryomorpha</taxon>
        <taxon>Entomobryoidea</taxon>
        <taxon>Orchesellidae</taxon>
        <taxon>Orchesellinae</taxon>
        <taxon>Orchesella</taxon>
    </lineage>
</organism>
<dbReference type="Proteomes" id="UP000094527">
    <property type="component" value="Unassembled WGS sequence"/>
</dbReference>
<comment type="caution">
    <text evidence="2">The sequence shown here is derived from an EMBL/GenBank/DDBJ whole genome shotgun (WGS) entry which is preliminary data.</text>
</comment>
<feature type="chain" id="PRO_5008904324" evidence="1">
    <location>
        <begin position="24"/>
        <end position="149"/>
    </location>
</feature>
<evidence type="ECO:0000313" key="3">
    <source>
        <dbReference type="Proteomes" id="UP000094527"/>
    </source>
</evidence>